<dbReference type="InterPro" id="IPR045254">
    <property type="entry name" value="Nit1/2_C-N_Hydrolase"/>
</dbReference>
<evidence type="ECO:0000259" key="3">
    <source>
        <dbReference type="PROSITE" id="PS50263"/>
    </source>
</evidence>
<keyword evidence="5" id="KW-1185">Reference proteome</keyword>
<dbReference type="GO" id="GO:0016811">
    <property type="term" value="F:hydrolase activity, acting on carbon-nitrogen (but not peptide) bonds, in linear amides"/>
    <property type="evidence" value="ECO:0007669"/>
    <property type="project" value="InterPro"/>
</dbReference>
<comment type="similarity">
    <text evidence="1">Belongs to the carbon-nitrogen hydrolase superfamily. NIT1/NIT2 family.</text>
</comment>
<dbReference type="PROSITE" id="PS50263">
    <property type="entry name" value="CN_HYDROLASE"/>
    <property type="match status" value="1"/>
</dbReference>
<dbReference type="PANTHER" id="PTHR23088">
    <property type="entry name" value="NITRILASE-RELATED"/>
    <property type="match status" value="1"/>
</dbReference>
<name>A0A1H0VSB7_9BURK</name>
<dbReference type="CDD" id="cd07572">
    <property type="entry name" value="nit"/>
    <property type="match status" value="1"/>
</dbReference>
<gene>
    <name evidence="4" type="ORF">SAMN04489708_12839</name>
</gene>
<organism evidence="4 5">
    <name type="scientific">Paracidovorax cattleyae</name>
    <dbReference type="NCBI Taxonomy" id="80868"/>
    <lineage>
        <taxon>Bacteria</taxon>
        <taxon>Pseudomonadati</taxon>
        <taxon>Pseudomonadota</taxon>
        <taxon>Betaproteobacteria</taxon>
        <taxon>Burkholderiales</taxon>
        <taxon>Comamonadaceae</taxon>
        <taxon>Paracidovorax</taxon>
    </lineage>
</organism>
<dbReference type="Gene3D" id="3.60.110.10">
    <property type="entry name" value="Carbon-nitrogen hydrolase"/>
    <property type="match status" value="1"/>
</dbReference>
<dbReference type="SUPFAM" id="SSF56317">
    <property type="entry name" value="Carbon-nitrogen hydrolase"/>
    <property type="match status" value="1"/>
</dbReference>
<dbReference type="AlphaFoldDB" id="A0A1H0VSB7"/>
<reference evidence="5" key="1">
    <citation type="submission" date="2016-10" db="EMBL/GenBank/DDBJ databases">
        <authorList>
            <person name="Varghese N."/>
            <person name="Submissions S."/>
        </authorList>
    </citation>
    <scope>NUCLEOTIDE SEQUENCE [LARGE SCALE GENOMIC DNA]</scope>
    <source>
        <strain evidence="5">DSM 17101</strain>
    </source>
</reference>
<proteinExistence type="inferred from homology"/>
<sequence>MISSTCFAVVQLCSTADVSANNAAIAEAIAEGAANGARLVCFPEAANLLLRDNLQYPAICVPEADDTTLALCRSAARRAKVWVHTGSLLVRTEDGQRVWNRSHLVSPEGEVVARYDKLHTFDVELGGAGTFQESAAVRPGENGPTLVSIDALGLTLGMSICYDLRFPHLYRALAQAGATVLMAPSSFSVVTGPLHWETLLKARAIETGSYVVAAAQCGERDGVRVYGHSRVISPFGEVIAAAGDTPAIIYADIDPERVRQTRVRLPSLARGRTLGEIRHIQVPAVAPGGLP</sequence>
<protein>
    <submittedName>
        <fullName evidence="4">Predicted amidohydrolase</fullName>
    </submittedName>
</protein>
<dbReference type="PROSITE" id="PS01227">
    <property type="entry name" value="UPF0012"/>
    <property type="match status" value="1"/>
</dbReference>
<accession>A0A1H0VSB7</accession>
<evidence type="ECO:0000256" key="1">
    <source>
        <dbReference type="ARBA" id="ARBA00010613"/>
    </source>
</evidence>
<dbReference type="Proteomes" id="UP000199317">
    <property type="component" value="Unassembled WGS sequence"/>
</dbReference>
<dbReference type="OrthoDB" id="9811121at2"/>
<keyword evidence="2 4" id="KW-0378">Hydrolase</keyword>
<evidence type="ECO:0000256" key="2">
    <source>
        <dbReference type="ARBA" id="ARBA00022801"/>
    </source>
</evidence>
<dbReference type="InterPro" id="IPR001110">
    <property type="entry name" value="UPF0012_CS"/>
</dbReference>
<dbReference type="InterPro" id="IPR003010">
    <property type="entry name" value="C-N_Hydrolase"/>
</dbReference>
<dbReference type="Pfam" id="PF00795">
    <property type="entry name" value="CN_hydrolase"/>
    <property type="match status" value="1"/>
</dbReference>
<dbReference type="EMBL" id="FNJL01000028">
    <property type="protein sequence ID" value="SDP81243.1"/>
    <property type="molecule type" value="Genomic_DNA"/>
</dbReference>
<dbReference type="PANTHER" id="PTHR23088:SF27">
    <property type="entry name" value="DEAMINATED GLUTATHIONE AMIDASE"/>
    <property type="match status" value="1"/>
</dbReference>
<dbReference type="InterPro" id="IPR036526">
    <property type="entry name" value="C-N_Hydrolase_sf"/>
</dbReference>
<evidence type="ECO:0000313" key="5">
    <source>
        <dbReference type="Proteomes" id="UP000199317"/>
    </source>
</evidence>
<evidence type="ECO:0000313" key="4">
    <source>
        <dbReference type="EMBL" id="SDP81243.1"/>
    </source>
</evidence>
<feature type="domain" description="CN hydrolase" evidence="3">
    <location>
        <begin position="5"/>
        <end position="255"/>
    </location>
</feature>
<dbReference type="RefSeq" id="WP_092837771.1">
    <property type="nucleotide sequence ID" value="NZ_CP028290.1"/>
</dbReference>